<dbReference type="NCBIfam" id="TIGR00857">
    <property type="entry name" value="pyrC_multi"/>
    <property type="match status" value="1"/>
</dbReference>
<feature type="binding site" evidence="6">
    <location>
        <position position="179"/>
    </location>
    <ligand>
        <name>Zn(2+)</name>
        <dbReference type="ChEBI" id="CHEBI:29105"/>
        <label>2</label>
    </ligand>
</feature>
<name>A0A259TYB1_9BACT</name>
<dbReference type="GO" id="GO:0044205">
    <property type="term" value="P:'de novo' UMP biosynthetic process"/>
    <property type="evidence" value="ECO:0007669"/>
    <property type="project" value="UniProtKB-UniRule"/>
</dbReference>
<dbReference type="EMBL" id="MQWB01000001">
    <property type="protein sequence ID" value="OZC02739.1"/>
    <property type="molecule type" value="Genomic_DNA"/>
</dbReference>
<comment type="caution">
    <text evidence="8">The sequence shown here is derived from an EMBL/GenBank/DDBJ whole genome shotgun (WGS) entry which is preliminary data.</text>
</comment>
<dbReference type="GO" id="GO:0004151">
    <property type="term" value="F:dihydroorotase activity"/>
    <property type="evidence" value="ECO:0007669"/>
    <property type="project" value="UniProtKB-UniRule"/>
</dbReference>
<evidence type="ECO:0000313" key="9">
    <source>
        <dbReference type="Proteomes" id="UP000216446"/>
    </source>
</evidence>
<dbReference type="GO" id="GO:0006145">
    <property type="term" value="P:purine nucleobase catabolic process"/>
    <property type="evidence" value="ECO:0007669"/>
    <property type="project" value="TreeGrafter"/>
</dbReference>
<sequence length="428" mass="45835">MADLFLAGGEILDLASGDTTRADLLIRDGVIAEIGTDLYASGAETVDITGAMISPGWMDMHVHFREPGQEHKETLETGARAAAWGGFTAVACMPNTDPPIATRDVVEFIVARQRPLAVAIHPIGTVSKGRRGEEMAEMGGMQEGGAVAFSDDGSPVQHGGLMRRALEYARTLGAPILGHEEDLTLNADHGHMNEGTVATRLGLPGIPGLAEEAMIARDALLAEFTGGHVHVCHISTARAVDIVRRAKARGVPITAEACPHHWTLTDEAVDASGYDTHTKMHPPLRTAEDVQAIKDGLADGTIDVIATDHAPHAPFEKEVEYIEAPFGILGLETCWGLTCRELVRPGILPLAEAVRKLAVRPREILGLDVPQIEVGAQAELTVFDADSDWTFEARHIQSKSRNTPFVGAPMTGRAWGIVNRGRWVPAEA</sequence>
<feature type="binding site" evidence="6">
    <location>
        <begin position="326"/>
        <end position="327"/>
    </location>
    <ligand>
        <name>substrate</name>
    </ligand>
</feature>
<feature type="binding site" evidence="6">
    <location>
        <begin position="63"/>
        <end position="65"/>
    </location>
    <ligand>
        <name>substrate</name>
    </ligand>
</feature>
<feature type="binding site" evidence="6">
    <location>
        <position position="312"/>
    </location>
    <ligand>
        <name>substrate</name>
    </ligand>
</feature>
<dbReference type="SUPFAM" id="SSF51338">
    <property type="entry name" value="Composite domain of metallo-dependent hydrolases"/>
    <property type="match status" value="1"/>
</dbReference>
<dbReference type="Gene3D" id="3.20.20.140">
    <property type="entry name" value="Metal-dependent hydrolases"/>
    <property type="match status" value="1"/>
</dbReference>
<dbReference type="UniPathway" id="UPA00070">
    <property type="reaction ID" value="UER00117"/>
</dbReference>
<dbReference type="EC" id="3.5.2.3" evidence="6"/>
<dbReference type="RefSeq" id="WP_094547285.1">
    <property type="nucleotide sequence ID" value="NZ_MQWB01000001.1"/>
</dbReference>
<dbReference type="AlphaFoldDB" id="A0A259TYB1"/>
<evidence type="ECO:0000256" key="4">
    <source>
        <dbReference type="ARBA" id="ARBA00022801"/>
    </source>
</evidence>
<keyword evidence="9" id="KW-1185">Reference proteome</keyword>
<dbReference type="OrthoDB" id="9765462at2"/>
<feature type="active site" evidence="6">
    <location>
        <position position="308"/>
    </location>
</feature>
<dbReference type="GO" id="GO:0005737">
    <property type="term" value="C:cytoplasm"/>
    <property type="evidence" value="ECO:0007669"/>
    <property type="project" value="TreeGrafter"/>
</dbReference>
<dbReference type="PANTHER" id="PTHR43668:SF2">
    <property type="entry name" value="ALLANTOINASE"/>
    <property type="match status" value="1"/>
</dbReference>
<feature type="binding site" evidence="6">
    <location>
        <position position="61"/>
    </location>
    <ligand>
        <name>Zn(2+)</name>
        <dbReference type="ChEBI" id="CHEBI:29105"/>
        <label>1</label>
    </ligand>
</feature>
<feature type="binding site" evidence="6">
    <location>
        <position position="152"/>
    </location>
    <ligand>
        <name>Zn(2+)</name>
        <dbReference type="ChEBI" id="CHEBI:29105"/>
        <label>1</label>
    </ligand>
</feature>
<dbReference type="SUPFAM" id="SSF51556">
    <property type="entry name" value="Metallo-dependent hydrolases"/>
    <property type="match status" value="1"/>
</dbReference>
<evidence type="ECO:0000256" key="6">
    <source>
        <dbReference type="HAMAP-Rule" id="MF_00220"/>
    </source>
</evidence>
<dbReference type="InterPro" id="IPR002195">
    <property type="entry name" value="Dihydroorotase_CS"/>
</dbReference>
<accession>A0A259TYB1</accession>
<dbReference type="GO" id="GO:0008270">
    <property type="term" value="F:zinc ion binding"/>
    <property type="evidence" value="ECO:0007669"/>
    <property type="project" value="UniProtKB-UniRule"/>
</dbReference>
<evidence type="ECO:0000313" key="8">
    <source>
        <dbReference type="EMBL" id="OZC02739.1"/>
    </source>
</evidence>
<evidence type="ECO:0000256" key="3">
    <source>
        <dbReference type="ARBA" id="ARBA00022723"/>
    </source>
</evidence>
<dbReference type="FunCoup" id="A0A259TYB1">
    <property type="interactions" value="461"/>
</dbReference>
<evidence type="ECO:0000256" key="5">
    <source>
        <dbReference type="ARBA" id="ARBA00022975"/>
    </source>
</evidence>
<protein>
    <recommendedName>
        <fullName evidence="6">Dihydroorotase</fullName>
        <shortName evidence="6">DHOase</shortName>
        <ecNumber evidence="6">3.5.2.3</ecNumber>
    </recommendedName>
</protein>
<keyword evidence="6" id="KW-0862">Zinc</keyword>
<dbReference type="InParanoid" id="A0A259TYB1"/>
<comment type="catalytic activity">
    <reaction evidence="6">
        <text>(S)-dihydroorotate + H2O = N-carbamoyl-L-aspartate + H(+)</text>
        <dbReference type="Rhea" id="RHEA:24296"/>
        <dbReference type="ChEBI" id="CHEBI:15377"/>
        <dbReference type="ChEBI" id="CHEBI:15378"/>
        <dbReference type="ChEBI" id="CHEBI:30864"/>
        <dbReference type="ChEBI" id="CHEBI:32814"/>
        <dbReference type="EC" id="3.5.2.3"/>
    </reaction>
</comment>
<proteinExistence type="inferred from homology"/>
<dbReference type="PROSITE" id="PS00482">
    <property type="entry name" value="DIHYDROOROTASE_1"/>
    <property type="match status" value="1"/>
</dbReference>
<keyword evidence="3 6" id="KW-0479">Metal-binding</keyword>
<feature type="binding site" evidence="6">
    <location>
        <position position="95"/>
    </location>
    <ligand>
        <name>substrate</name>
    </ligand>
</feature>
<dbReference type="HAMAP" id="MF_00220_B">
    <property type="entry name" value="PyrC_classI_B"/>
    <property type="match status" value="1"/>
</dbReference>
<organism evidence="8 9">
    <name type="scientific">Rubricoccus marinus</name>
    <dbReference type="NCBI Taxonomy" id="716817"/>
    <lineage>
        <taxon>Bacteria</taxon>
        <taxon>Pseudomonadati</taxon>
        <taxon>Rhodothermota</taxon>
        <taxon>Rhodothermia</taxon>
        <taxon>Rhodothermales</taxon>
        <taxon>Rubricoccaceae</taxon>
        <taxon>Rubricoccus</taxon>
    </lineage>
</organism>
<dbReference type="InterPro" id="IPR032466">
    <property type="entry name" value="Metal_Hydrolase"/>
</dbReference>
<dbReference type="Proteomes" id="UP000216446">
    <property type="component" value="Unassembled WGS sequence"/>
</dbReference>
<gene>
    <name evidence="6" type="primary">pyrC</name>
    <name evidence="8" type="ORF">BSZ36_06985</name>
</gene>
<comment type="cofactor">
    <cofactor evidence="6">
        <name>Zn(2+)</name>
        <dbReference type="ChEBI" id="CHEBI:29105"/>
    </cofactor>
    <text evidence="6">Binds 2 Zn(2+) ions per subunit.</text>
</comment>
<evidence type="ECO:0000256" key="1">
    <source>
        <dbReference type="ARBA" id="ARBA00002368"/>
    </source>
</evidence>
<dbReference type="InterPro" id="IPR004722">
    <property type="entry name" value="DHOase"/>
</dbReference>
<feature type="binding site" evidence="6">
    <location>
        <position position="152"/>
    </location>
    <ligand>
        <name>Zn(2+)</name>
        <dbReference type="ChEBI" id="CHEBI:29105"/>
        <label>2</label>
    </ligand>
</feature>
<comment type="similarity">
    <text evidence="2 6">Belongs to the metallo-dependent hydrolases superfamily. DHOase family. Class I DHOase subfamily.</text>
</comment>
<dbReference type="PANTHER" id="PTHR43668">
    <property type="entry name" value="ALLANTOINASE"/>
    <property type="match status" value="1"/>
</dbReference>
<feature type="domain" description="Dihydroorotase catalytic" evidence="7">
    <location>
        <begin position="51"/>
        <end position="236"/>
    </location>
</feature>
<keyword evidence="5 6" id="KW-0665">Pyrimidine biosynthesis</keyword>
<dbReference type="InterPro" id="IPR011059">
    <property type="entry name" value="Metal-dep_hydrolase_composite"/>
</dbReference>
<comment type="function">
    <text evidence="1 6">Catalyzes the reversible cyclization of carbamoyl aspartate to dihydroorotate.</text>
</comment>
<evidence type="ECO:0000259" key="7">
    <source>
        <dbReference type="Pfam" id="PF12890"/>
    </source>
</evidence>
<dbReference type="PROSITE" id="PS00483">
    <property type="entry name" value="DIHYDROOROTASE_2"/>
    <property type="match status" value="1"/>
</dbReference>
<dbReference type="InterPro" id="IPR024403">
    <property type="entry name" value="DHOase_cat"/>
</dbReference>
<feature type="binding site" evidence="6">
    <location>
        <position position="233"/>
    </location>
    <ligand>
        <name>Zn(2+)</name>
        <dbReference type="ChEBI" id="CHEBI:29105"/>
        <label>2</label>
    </ligand>
</feature>
<comment type="caution">
    <text evidence="6">Lacks conserved residue(s) required for the propagation of feature annotation.</text>
</comment>
<comment type="pathway">
    <text evidence="6">Pyrimidine metabolism; UMP biosynthesis via de novo pathway; (S)-dihydroorotate from bicarbonate: step 3/3.</text>
</comment>
<dbReference type="CDD" id="cd01317">
    <property type="entry name" value="DHOase_IIa"/>
    <property type="match status" value="1"/>
</dbReference>
<dbReference type="GO" id="GO:0004038">
    <property type="term" value="F:allantoinase activity"/>
    <property type="evidence" value="ECO:0007669"/>
    <property type="project" value="TreeGrafter"/>
</dbReference>
<dbReference type="Pfam" id="PF12890">
    <property type="entry name" value="DHOase"/>
    <property type="match status" value="1"/>
</dbReference>
<evidence type="ECO:0000256" key="2">
    <source>
        <dbReference type="ARBA" id="ARBA00010286"/>
    </source>
</evidence>
<dbReference type="InterPro" id="IPR050138">
    <property type="entry name" value="DHOase/Allantoinase_Hydrolase"/>
</dbReference>
<keyword evidence="4 6" id="KW-0378">Hydrolase</keyword>
<dbReference type="Gene3D" id="2.30.40.10">
    <property type="entry name" value="Urease, subunit C, domain 1"/>
    <property type="match status" value="1"/>
</dbReference>
<feature type="binding site" evidence="6">
    <location>
        <position position="63"/>
    </location>
    <ligand>
        <name>Zn(2+)</name>
        <dbReference type="ChEBI" id="CHEBI:29105"/>
        <label>1</label>
    </ligand>
</feature>
<feature type="binding site" evidence="6">
    <location>
        <position position="308"/>
    </location>
    <ligand>
        <name>Zn(2+)</name>
        <dbReference type="ChEBI" id="CHEBI:29105"/>
        <label>1</label>
    </ligand>
</feature>
<reference evidence="8 9" key="1">
    <citation type="submission" date="2016-11" db="EMBL/GenBank/DDBJ databases">
        <title>Study of marine rhodopsin-containing bacteria.</title>
        <authorList>
            <person name="Yoshizawa S."/>
            <person name="Kumagai Y."/>
            <person name="Kogure K."/>
        </authorList>
    </citation>
    <scope>NUCLEOTIDE SEQUENCE [LARGE SCALE GENOMIC DNA]</scope>
    <source>
        <strain evidence="8 9">SG-29</strain>
    </source>
</reference>